<name>A0AAW1VV67_RUBAR</name>
<organism evidence="2 3">
    <name type="scientific">Rubus argutus</name>
    <name type="common">Southern blackberry</name>
    <dbReference type="NCBI Taxonomy" id="59490"/>
    <lineage>
        <taxon>Eukaryota</taxon>
        <taxon>Viridiplantae</taxon>
        <taxon>Streptophyta</taxon>
        <taxon>Embryophyta</taxon>
        <taxon>Tracheophyta</taxon>
        <taxon>Spermatophyta</taxon>
        <taxon>Magnoliopsida</taxon>
        <taxon>eudicotyledons</taxon>
        <taxon>Gunneridae</taxon>
        <taxon>Pentapetalae</taxon>
        <taxon>rosids</taxon>
        <taxon>fabids</taxon>
        <taxon>Rosales</taxon>
        <taxon>Rosaceae</taxon>
        <taxon>Rosoideae</taxon>
        <taxon>Rosoideae incertae sedis</taxon>
        <taxon>Rubus</taxon>
    </lineage>
</organism>
<gene>
    <name evidence="2" type="ORF">M0R45_035610</name>
</gene>
<keyword evidence="3" id="KW-1185">Reference proteome</keyword>
<dbReference type="AlphaFoldDB" id="A0AAW1VV67"/>
<evidence type="ECO:0000256" key="1">
    <source>
        <dbReference type="SAM" id="MobiDB-lite"/>
    </source>
</evidence>
<proteinExistence type="predicted"/>
<sequence>MLSQIHKNQSSLITKPTRALCPYPRHHLSITISSHPTVHNHTKLTEPSPPITSSPRFSQPVNTINHNTHGNNAYQSGSSQPPNHLCQTRASPWPSPAAINNQNHSKSTRHQTQTAFSQSPQNPSSPCSSLPCSHRCPCITHPCSSLESTRATMAFNSIRCTAHRQSLPAAKTAQALASMNTPTTHALQFTRWDQHRRNTDPSTAPAIAAVDPRPRRRPIVPRPASHRTTP</sequence>
<feature type="region of interest" description="Disordered" evidence="1">
    <location>
        <begin position="194"/>
        <end position="230"/>
    </location>
</feature>
<accession>A0AAW1VV67</accession>
<feature type="compositionally biased region" description="Low complexity" evidence="1">
    <location>
        <begin position="117"/>
        <end position="126"/>
    </location>
</feature>
<dbReference type="EMBL" id="JBEDUW010000007">
    <property type="protein sequence ID" value="KAK9911715.1"/>
    <property type="molecule type" value="Genomic_DNA"/>
</dbReference>
<comment type="caution">
    <text evidence="2">The sequence shown here is derived from an EMBL/GenBank/DDBJ whole genome shotgun (WGS) entry which is preliminary data.</text>
</comment>
<protein>
    <submittedName>
        <fullName evidence="2">Uncharacterized protein</fullName>
    </submittedName>
</protein>
<evidence type="ECO:0000313" key="2">
    <source>
        <dbReference type="EMBL" id="KAK9911715.1"/>
    </source>
</evidence>
<evidence type="ECO:0000313" key="3">
    <source>
        <dbReference type="Proteomes" id="UP001457282"/>
    </source>
</evidence>
<feature type="region of interest" description="Disordered" evidence="1">
    <location>
        <begin position="34"/>
        <end position="126"/>
    </location>
</feature>
<reference evidence="2 3" key="1">
    <citation type="journal article" date="2023" name="G3 (Bethesda)">
        <title>A chromosome-length genome assembly and annotation of blackberry (Rubus argutus, cv. 'Hillquist').</title>
        <authorList>
            <person name="Bruna T."/>
            <person name="Aryal R."/>
            <person name="Dudchenko O."/>
            <person name="Sargent D.J."/>
            <person name="Mead D."/>
            <person name="Buti M."/>
            <person name="Cavallini A."/>
            <person name="Hytonen T."/>
            <person name="Andres J."/>
            <person name="Pham M."/>
            <person name="Weisz D."/>
            <person name="Mascagni F."/>
            <person name="Usai G."/>
            <person name="Natali L."/>
            <person name="Bassil N."/>
            <person name="Fernandez G.E."/>
            <person name="Lomsadze A."/>
            <person name="Armour M."/>
            <person name="Olukolu B."/>
            <person name="Poorten T."/>
            <person name="Britton C."/>
            <person name="Davik J."/>
            <person name="Ashrafi H."/>
            <person name="Aiden E.L."/>
            <person name="Borodovsky M."/>
            <person name="Worthington M."/>
        </authorList>
    </citation>
    <scope>NUCLEOTIDE SEQUENCE [LARGE SCALE GENOMIC DNA]</scope>
    <source>
        <strain evidence="2">PI 553951</strain>
    </source>
</reference>
<dbReference type="Proteomes" id="UP001457282">
    <property type="component" value="Unassembled WGS sequence"/>
</dbReference>
<feature type="compositionally biased region" description="Polar residues" evidence="1">
    <location>
        <begin position="53"/>
        <end position="90"/>
    </location>
</feature>
<feature type="compositionally biased region" description="Polar residues" evidence="1">
    <location>
        <begin position="98"/>
        <end position="116"/>
    </location>
</feature>